<evidence type="ECO:0000313" key="1">
    <source>
        <dbReference type="EMBL" id="BAU55268.1"/>
    </source>
</evidence>
<protein>
    <submittedName>
        <fullName evidence="1">Uncharacterized protein</fullName>
    </submittedName>
</protein>
<name>A0A120MZ75_9SPHI</name>
<dbReference type="Proteomes" id="UP000218263">
    <property type="component" value="Chromosome"/>
</dbReference>
<gene>
    <name evidence="1" type="ORF">MgSA37_03449</name>
</gene>
<dbReference type="KEGG" id="mgot:MgSA37_03449"/>
<dbReference type="AlphaFoldDB" id="A0A120MZ75"/>
<accession>A0A120MZ75</accession>
<organism evidence="1 2">
    <name type="scientific">Mucilaginibacter gotjawali</name>
    <dbReference type="NCBI Taxonomy" id="1550579"/>
    <lineage>
        <taxon>Bacteria</taxon>
        <taxon>Pseudomonadati</taxon>
        <taxon>Bacteroidota</taxon>
        <taxon>Sphingobacteriia</taxon>
        <taxon>Sphingobacteriales</taxon>
        <taxon>Sphingobacteriaceae</taxon>
        <taxon>Mucilaginibacter</taxon>
    </lineage>
</organism>
<dbReference type="EMBL" id="AP017313">
    <property type="protein sequence ID" value="BAU55268.1"/>
    <property type="molecule type" value="Genomic_DNA"/>
</dbReference>
<sequence>MTTIQLKTEIQKKLDQVDEDVLLQDILSYIEQVQHKSPSQLKRYKNFKKILEEDDKLFERLAK</sequence>
<keyword evidence="2" id="KW-1185">Reference proteome</keyword>
<evidence type="ECO:0000313" key="2">
    <source>
        <dbReference type="Proteomes" id="UP000218263"/>
    </source>
</evidence>
<dbReference type="RefSeq" id="WP_096353511.1">
    <property type="nucleotide sequence ID" value="NZ_AP017313.1"/>
</dbReference>
<proteinExistence type="predicted"/>
<reference evidence="1 2" key="1">
    <citation type="submission" date="2015-12" db="EMBL/GenBank/DDBJ databases">
        <title>Genome sequence of Mucilaginibacter gotjawali.</title>
        <authorList>
            <person name="Lee J.S."/>
            <person name="Lee K.C."/>
            <person name="Kim K.K."/>
            <person name="Lee B.W."/>
        </authorList>
    </citation>
    <scope>NUCLEOTIDE SEQUENCE [LARGE SCALE GENOMIC DNA]</scope>
    <source>
        <strain evidence="1 2">SA3-7</strain>
    </source>
</reference>